<dbReference type="SUPFAM" id="SSF54909">
    <property type="entry name" value="Dimeric alpha+beta barrel"/>
    <property type="match status" value="2"/>
</dbReference>
<keyword evidence="3" id="KW-1185">Reference proteome</keyword>
<dbReference type="AlphaFoldDB" id="A0A1Y1ZG98"/>
<dbReference type="Pfam" id="PF03992">
    <property type="entry name" value="ABM"/>
    <property type="match status" value="1"/>
</dbReference>
<dbReference type="PANTHER" id="PTHR40624">
    <property type="entry name" value="BIOSYNTHESIS MONOOXYGENASE, PUTATIVE (AFU_ORTHOLOGUE AFUA_1G12025)-RELATED"/>
    <property type="match status" value="1"/>
</dbReference>
<dbReference type="PANTHER" id="PTHR40624:SF1">
    <property type="entry name" value="BIOSYNTHESIS MONOOXYGENASE, PUTATIVE (AFU_ORTHOLOGUE AFUA_1G12025)-RELATED"/>
    <property type="match status" value="1"/>
</dbReference>
<evidence type="ECO:0000259" key="1">
    <source>
        <dbReference type="Pfam" id="PF03992"/>
    </source>
</evidence>
<dbReference type="InterPro" id="IPR011008">
    <property type="entry name" value="Dimeric_a/b-barrel"/>
</dbReference>
<organism evidence="2 3">
    <name type="scientific">Clohesyomyces aquaticus</name>
    <dbReference type="NCBI Taxonomy" id="1231657"/>
    <lineage>
        <taxon>Eukaryota</taxon>
        <taxon>Fungi</taxon>
        <taxon>Dikarya</taxon>
        <taxon>Ascomycota</taxon>
        <taxon>Pezizomycotina</taxon>
        <taxon>Dothideomycetes</taxon>
        <taxon>Pleosporomycetidae</taxon>
        <taxon>Pleosporales</taxon>
        <taxon>Lindgomycetaceae</taxon>
        <taxon>Clohesyomyces</taxon>
    </lineage>
</organism>
<comment type="caution">
    <text evidence="2">The sequence shown here is derived from an EMBL/GenBank/DDBJ whole genome shotgun (WGS) entry which is preliminary data.</text>
</comment>
<dbReference type="Proteomes" id="UP000193144">
    <property type="component" value="Unassembled WGS sequence"/>
</dbReference>
<proteinExistence type="predicted"/>
<evidence type="ECO:0000313" key="3">
    <source>
        <dbReference type="Proteomes" id="UP000193144"/>
    </source>
</evidence>
<evidence type="ECO:0000313" key="2">
    <source>
        <dbReference type="EMBL" id="ORY09229.1"/>
    </source>
</evidence>
<dbReference type="EMBL" id="MCFA01000089">
    <property type="protein sequence ID" value="ORY09229.1"/>
    <property type="molecule type" value="Genomic_DNA"/>
</dbReference>
<dbReference type="OrthoDB" id="4520428at2759"/>
<dbReference type="InterPro" id="IPR007138">
    <property type="entry name" value="ABM_dom"/>
</dbReference>
<reference evidence="2 3" key="1">
    <citation type="submission" date="2016-07" db="EMBL/GenBank/DDBJ databases">
        <title>Pervasive Adenine N6-methylation of Active Genes in Fungi.</title>
        <authorList>
            <consortium name="DOE Joint Genome Institute"/>
            <person name="Mondo S.J."/>
            <person name="Dannebaum R.O."/>
            <person name="Kuo R.C."/>
            <person name="Labutti K."/>
            <person name="Haridas S."/>
            <person name="Kuo A."/>
            <person name="Salamov A."/>
            <person name="Ahrendt S.R."/>
            <person name="Lipzen A."/>
            <person name="Sullivan W."/>
            <person name="Andreopoulos W.B."/>
            <person name="Clum A."/>
            <person name="Lindquist E."/>
            <person name="Daum C."/>
            <person name="Ramamoorthy G.K."/>
            <person name="Gryganskyi A."/>
            <person name="Culley D."/>
            <person name="Magnuson J.K."/>
            <person name="James T.Y."/>
            <person name="O'Malley M.A."/>
            <person name="Stajich J.E."/>
            <person name="Spatafora J.W."/>
            <person name="Visel A."/>
            <person name="Grigoriev I.V."/>
        </authorList>
    </citation>
    <scope>NUCLEOTIDE SEQUENCE [LARGE SCALE GENOMIC DNA]</scope>
    <source>
        <strain evidence="2 3">CBS 115471</strain>
    </source>
</reference>
<accession>A0A1Y1ZG98</accession>
<sequence>MPSTVVVGHLTAANKGARQKIINAVTKVSQYSKQSEPGVLRYAVTIPRDASDETSVYVIEEYANQAALDAHMGCKAVTDLISDFTENGATLFGGATNVYTSETSSAFVRPEITQCSDPFIAYASIDYKEGSRAGALDGWKKVTSETQNNEAHTLGYAILKDKSNDKTVSTVEVYANETFFKEVHARSKAVADNKAKFGEGHRTAFKLTLLKLVAGYFYKEKSGSPNL</sequence>
<dbReference type="Gene3D" id="3.30.70.100">
    <property type="match status" value="1"/>
</dbReference>
<name>A0A1Y1ZG98_9PLEO</name>
<gene>
    <name evidence="2" type="ORF">BCR34DRAFT_487621</name>
</gene>
<protein>
    <recommendedName>
        <fullName evidence="1">ABM domain-containing protein</fullName>
    </recommendedName>
</protein>
<feature type="domain" description="ABM" evidence="1">
    <location>
        <begin position="6"/>
        <end position="73"/>
    </location>
</feature>